<dbReference type="STRING" id="406327.Mevan_1037"/>
<dbReference type="InterPro" id="IPR050921">
    <property type="entry name" value="T4SS_GSP_E_ATPase"/>
</dbReference>
<dbReference type="eggNOG" id="arCOG01819">
    <property type="taxonomic scope" value="Archaea"/>
</dbReference>
<comment type="similarity">
    <text evidence="1">Belongs to the GSP E family.</text>
</comment>
<feature type="compositionally biased region" description="Basic and acidic residues" evidence="2">
    <location>
        <begin position="32"/>
        <end position="47"/>
    </location>
</feature>
<dbReference type="Gene3D" id="3.30.450.380">
    <property type="match status" value="1"/>
</dbReference>
<dbReference type="RefSeq" id="WP_012065869.1">
    <property type="nucleotide sequence ID" value="NC_009634.1"/>
</dbReference>
<dbReference type="InterPro" id="IPR001482">
    <property type="entry name" value="T2SS/T4SS_dom"/>
</dbReference>
<dbReference type="InterPro" id="IPR027417">
    <property type="entry name" value="P-loop_NTPase"/>
</dbReference>
<dbReference type="AlphaFoldDB" id="A6UR18"/>
<feature type="region of interest" description="Disordered" evidence="2">
    <location>
        <begin position="26"/>
        <end position="49"/>
    </location>
</feature>
<feature type="domain" description="Bacterial type II secretion system protein E" evidence="3">
    <location>
        <begin position="209"/>
        <end position="450"/>
    </location>
</feature>
<dbReference type="Pfam" id="PF00437">
    <property type="entry name" value="T2SSE"/>
    <property type="match status" value="1"/>
</dbReference>
<dbReference type="OrthoDB" id="33500at2157"/>
<evidence type="ECO:0000256" key="1">
    <source>
        <dbReference type="ARBA" id="ARBA00006611"/>
    </source>
</evidence>
<dbReference type="GeneID" id="5325475"/>
<evidence type="ECO:0000313" key="4">
    <source>
        <dbReference type="EMBL" id="ABR54940.1"/>
    </source>
</evidence>
<dbReference type="HOGENOM" id="CLU_005379_2_2_2"/>
<dbReference type="EMBL" id="CP000742">
    <property type="protein sequence ID" value="ABR54940.1"/>
    <property type="molecule type" value="Genomic_DNA"/>
</dbReference>
<dbReference type="KEGG" id="mvn:Mevan_1037"/>
<evidence type="ECO:0000256" key="2">
    <source>
        <dbReference type="SAM" id="MobiDB-lite"/>
    </source>
</evidence>
<dbReference type="KEGG" id="mvn:Mevan_1055"/>
<dbReference type="Proteomes" id="UP000001107">
    <property type="component" value="Chromosome"/>
</dbReference>
<evidence type="ECO:0000313" key="7">
    <source>
        <dbReference type="EMBL" id="ABR54955.1"/>
    </source>
</evidence>
<proteinExistence type="inferred from homology"/>
<sequence>MGLFDRIQKSDKPAIAKKDLAESNINTPNIYENKENSLEDTKQEPPKKVGFSISRDIKKQEIENFTSDSRSTILDKYFVRVDEIDFDIIIEKEEGVTKYKIPEITLMNTALSKFSELDIKTIKAELSESSLQKLGQIQGYLKSFSEKNNLHLRDIEILHLSHYFYLIIGKLGLLEIPLNDDSLEELMVNGIDSPAYVFHRKYQMCETNIRSDRHEATRVVESIAYLAGRTIDSRTPLLDAFLPDGSRVNATMQDVTLRGSTITIRKFSADPLTIVDLIRYGTFDLELASFLWQAVEGYFGSKPANTLIVGGTGSGKTTTLNVVSMFSMYNDRIITVEDTPELQVPLNHVIKMITRPGRPGIQGYEITMDDLIKNSLRMRPDRIFVGEVRGSEAHSLLVAMNTGHDGCSGTLHANSADEAIIRLINHPMSVPKVMLSSVDFIINQQRIKRNKKTIRRILGVVEIGGSGENITKTELFKYDGVSDSVVKTGICMWEEEVCAIAGITRDELMDDRINRKKVLKYMVNNNINGIKKVGDVIKQYQENPENVLKHILE</sequence>
<dbReference type="EMBL" id="CP000742">
    <property type="protein sequence ID" value="ABR54945.1"/>
    <property type="molecule type" value="Genomic_DNA"/>
</dbReference>
<dbReference type="KEGG" id="mvn:Mevan_1043"/>
<evidence type="ECO:0000313" key="5">
    <source>
        <dbReference type="EMBL" id="ABR54945.1"/>
    </source>
</evidence>
<dbReference type="EMBL" id="CP000742">
    <property type="protein sequence ID" value="ABR54955.1"/>
    <property type="molecule type" value="Genomic_DNA"/>
</dbReference>
<accession>A6UR18</accession>
<dbReference type="Gene3D" id="3.40.50.300">
    <property type="entry name" value="P-loop containing nucleotide triphosphate hydrolases"/>
    <property type="match status" value="1"/>
</dbReference>
<organism evidence="4 8">
    <name type="scientific">Methanococcus vannielii (strain ATCC 35089 / DSM 1224 / JCM 13029 / OCM 148 / SB)</name>
    <dbReference type="NCBI Taxonomy" id="406327"/>
    <lineage>
        <taxon>Archaea</taxon>
        <taxon>Methanobacteriati</taxon>
        <taxon>Methanobacteriota</taxon>
        <taxon>Methanomada group</taxon>
        <taxon>Methanococci</taxon>
        <taxon>Methanococcales</taxon>
        <taxon>Methanococcaceae</taxon>
        <taxon>Methanococcus</taxon>
    </lineage>
</organism>
<dbReference type="PANTHER" id="PTHR30486">
    <property type="entry name" value="TWITCHING MOTILITY PROTEIN PILT"/>
    <property type="match status" value="1"/>
</dbReference>
<reference evidence="4 8" key="1">
    <citation type="submission" date="2007-06" db="EMBL/GenBank/DDBJ databases">
        <title>Complete sequence of Methanococcus vannielii SB.</title>
        <authorList>
            <consortium name="US DOE Joint Genome Institute"/>
            <person name="Copeland A."/>
            <person name="Lucas S."/>
            <person name="Lapidus A."/>
            <person name="Barry K."/>
            <person name="Glavina del Rio T."/>
            <person name="Dalin E."/>
            <person name="Tice H."/>
            <person name="Pitluck S."/>
            <person name="Chain P."/>
            <person name="Malfatti S."/>
            <person name="Shin M."/>
            <person name="Vergez L."/>
            <person name="Schmutz J."/>
            <person name="Larimer F."/>
            <person name="Land M."/>
            <person name="Hauser L."/>
            <person name="Kyrpides N."/>
            <person name="Anderson I."/>
            <person name="Sieprawska-Lupa M."/>
            <person name="Whitman W.B."/>
            <person name="Richardson P."/>
        </authorList>
    </citation>
    <scope>NUCLEOTIDE SEQUENCE [LARGE SCALE GENOMIC DNA]</scope>
    <source>
        <strain evidence="8">ATCC 35089 / DSM 1224 / JCM 13029 / OCM 148 / SB</strain>
        <strain evidence="4">SB</strain>
    </source>
</reference>
<keyword evidence="8" id="KW-1185">Reference proteome</keyword>
<evidence type="ECO:0000313" key="6">
    <source>
        <dbReference type="EMBL" id="ABR54950.1"/>
    </source>
</evidence>
<evidence type="ECO:0000313" key="8">
    <source>
        <dbReference type="Proteomes" id="UP000001107"/>
    </source>
</evidence>
<protein>
    <submittedName>
        <fullName evidence="4">Type II secretion system protein E</fullName>
    </submittedName>
</protein>
<dbReference type="GO" id="GO:0016887">
    <property type="term" value="F:ATP hydrolysis activity"/>
    <property type="evidence" value="ECO:0007669"/>
    <property type="project" value="InterPro"/>
</dbReference>
<evidence type="ECO:0000259" key="3">
    <source>
        <dbReference type="Pfam" id="PF00437"/>
    </source>
</evidence>
<gene>
    <name evidence="4" type="ordered locus">Mevan_1037</name>
    <name evidence="5" type="ordered locus">Mevan_1043</name>
    <name evidence="6" type="ordered locus">Mevan_1049</name>
    <name evidence="7" type="ordered locus">Mevan_1055</name>
</gene>
<dbReference type="SUPFAM" id="SSF52540">
    <property type="entry name" value="P-loop containing nucleoside triphosphate hydrolases"/>
    <property type="match status" value="1"/>
</dbReference>
<dbReference type="CDD" id="cd01130">
    <property type="entry name" value="VirB11-like_ATPase"/>
    <property type="match status" value="1"/>
</dbReference>
<dbReference type="KEGG" id="mvn:Mevan_1049"/>
<dbReference type="PANTHER" id="PTHR30486:SF15">
    <property type="entry name" value="TYPE II_IV SECRETION SYSTEM ATPASE"/>
    <property type="match status" value="1"/>
</dbReference>
<name>A6UR18_METVS</name>
<dbReference type="EMBL" id="CP000742">
    <property type="protein sequence ID" value="ABR54950.1"/>
    <property type="molecule type" value="Genomic_DNA"/>
</dbReference>